<gene>
    <name evidence="3" type="ORF">ASZ90_005196</name>
</gene>
<dbReference type="GO" id="GO:0016787">
    <property type="term" value="F:hydrolase activity"/>
    <property type="evidence" value="ECO:0007669"/>
    <property type="project" value="UniProtKB-KW"/>
</dbReference>
<evidence type="ECO:0000256" key="1">
    <source>
        <dbReference type="ARBA" id="ARBA00022729"/>
    </source>
</evidence>
<evidence type="ECO:0000256" key="2">
    <source>
        <dbReference type="ARBA" id="ARBA00022801"/>
    </source>
</evidence>
<comment type="caution">
    <text evidence="3">The sequence shown here is derived from an EMBL/GenBank/DDBJ whole genome shotgun (WGS) entry which is preliminary data.</text>
</comment>
<keyword evidence="1" id="KW-0732">Signal</keyword>
<dbReference type="Gene3D" id="3.40.50.1820">
    <property type="entry name" value="alpha/beta hydrolase"/>
    <property type="match status" value="1"/>
</dbReference>
<organism evidence="3">
    <name type="scientific">hydrocarbon metagenome</name>
    <dbReference type="NCBI Taxonomy" id="938273"/>
    <lineage>
        <taxon>unclassified sequences</taxon>
        <taxon>metagenomes</taxon>
        <taxon>ecological metagenomes</taxon>
    </lineage>
</organism>
<dbReference type="PANTHER" id="PTHR43037">
    <property type="entry name" value="UNNAMED PRODUCT-RELATED"/>
    <property type="match status" value="1"/>
</dbReference>
<accession>A0A0W8FVU7</accession>
<reference evidence="3" key="1">
    <citation type="journal article" date="2015" name="Proc. Natl. Acad. Sci. U.S.A.">
        <title>Networks of energetic and metabolic interactions define dynamics in microbial communities.</title>
        <authorList>
            <person name="Embree M."/>
            <person name="Liu J.K."/>
            <person name="Al-Bassam M.M."/>
            <person name="Zengler K."/>
        </authorList>
    </citation>
    <scope>NUCLEOTIDE SEQUENCE</scope>
</reference>
<evidence type="ECO:0000313" key="3">
    <source>
        <dbReference type="EMBL" id="KUG24989.1"/>
    </source>
</evidence>
<keyword evidence="2" id="KW-0378">Hydrolase</keyword>
<proteinExistence type="predicted"/>
<dbReference type="PANTHER" id="PTHR43037:SF5">
    <property type="entry name" value="FERULOYL ESTERASE"/>
    <property type="match status" value="1"/>
</dbReference>
<sequence>MPGEAPLVLIFHASNSGMDNVFNTGDGFNEWPNLAEREKFILVIPNGVNPINGDALGTNQKWNDCRKSKIESEQLPHTDDVGFIRELITWSIENLKINEKQIYAAGIGNGGMMVYRLAIELGDVISGAAVFFANLPVDSECTQPVKSLPIFIMNSTDDPFVPFGGGVITGERGRVLSAEETLNFWVNLNDLHPLKRTNKFHEDINPDDNSRVIKNEFNRPFANPPVVFYVITNSGHVVPSIKYGFLSSQQKELLGNQNRDIEGIVEAWRFLRRFNR</sequence>
<dbReference type="InterPro" id="IPR029058">
    <property type="entry name" value="AB_hydrolase_fold"/>
</dbReference>
<dbReference type="EMBL" id="LNQE01000787">
    <property type="protein sequence ID" value="KUG24989.1"/>
    <property type="molecule type" value="Genomic_DNA"/>
</dbReference>
<protein>
    <submittedName>
        <fullName evidence="3">Lpqc</fullName>
    </submittedName>
</protein>
<name>A0A0W8FVU7_9ZZZZ</name>
<dbReference type="SUPFAM" id="SSF53474">
    <property type="entry name" value="alpha/beta-Hydrolases"/>
    <property type="match status" value="1"/>
</dbReference>
<dbReference type="AlphaFoldDB" id="A0A0W8FVU7"/>
<dbReference type="InterPro" id="IPR050955">
    <property type="entry name" value="Plant_Biomass_Hydrol_Est"/>
</dbReference>